<dbReference type="Proteomes" id="UP000051008">
    <property type="component" value="Unassembled WGS sequence"/>
</dbReference>
<dbReference type="Gene3D" id="3.30.420.10">
    <property type="entry name" value="Ribonuclease H-like superfamily/Ribonuclease H"/>
    <property type="match status" value="1"/>
</dbReference>
<keyword evidence="2" id="KW-0548">Nucleotidyltransferase</keyword>
<dbReference type="Pfam" id="PF00929">
    <property type="entry name" value="RNase_T"/>
    <property type="match status" value="1"/>
</dbReference>
<keyword evidence="6" id="KW-0269">Exonuclease</keyword>
<keyword evidence="5" id="KW-0378">Hydrolase</keyword>
<dbReference type="Gene3D" id="3.30.70.240">
    <property type="match status" value="1"/>
</dbReference>
<evidence type="ECO:0000256" key="1">
    <source>
        <dbReference type="ARBA" id="ARBA00022679"/>
    </source>
</evidence>
<dbReference type="OrthoDB" id="9776650at2"/>
<reference evidence="10 11" key="1">
    <citation type="journal article" date="2015" name="Genome Announc.">
        <title>Expanding the biotechnology potential of lactobacilli through comparative genomics of 213 strains and associated genera.</title>
        <authorList>
            <person name="Sun Z."/>
            <person name="Harris H.M."/>
            <person name="McCann A."/>
            <person name="Guo C."/>
            <person name="Argimon S."/>
            <person name="Zhang W."/>
            <person name="Yang X."/>
            <person name="Jeffery I.B."/>
            <person name="Cooney J.C."/>
            <person name="Kagawa T.F."/>
            <person name="Liu W."/>
            <person name="Song Y."/>
            <person name="Salvetti E."/>
            <person name="Wrobel A."/>
            <person name="Rasinkangas P."/>
            <person name="Parkhill J."/>
            <person name="Rea M.C."/>
            <person name="O'Sullivan O."/>
            <person name="Ritari J."/>
            <person name="Douillard F.P."/>
            <person name="Paul Ross R."/>
            <person name="Yang R."/>
            <person name="Briner A.E."/>
            <person name="Felis G.E."/>
            <person name="de Vos W.M."/>
            <person name="Barrangou R."/>
            <person name="Klaenhammer T.R."/>
            <person name="Caufield P.W."/>
            <person name="Cui Y."/>
            <person name="Zhang H."/>
            <person name="O'Toole P.W."/>
        </authorList>
    </citation>
    <scope>NUCLEOTIDE SEQUENCE [LARGE SCALE GENOMIC DNA]</scope>
    <source>
        <strain evidence="10 11">DSM 20509</strain>
    </source>
</reference>
<evidence type="ECO:0000313" key="10">
    <source>
        <dbReference type="EMBL" id="KRM63024.1"/>
    </source>
</evidence>
<comment type="caution">
    <text evidence="10">The sequence shown here is derived from an EMBL/GenBank/DDBJ whole genome shotgun (WGS) entry which is preliminary data.</text>
</comment>
<keyword evidence="11" id="KW-1185">Reference proteome</keyword>
<name>A0A0R2A7H4_9LACO</name>
<gene>
    <name evidence="10" type="ORF">FC14_GL001266</name>
</gene>
<dbReference type="GO" id="GO:0003676">
    <property type="term" value="F:nucleic acid binding"/>
    <property type="evidence" value="ECO:0007669"/>
    <property type="project" value="InterPro"/>
</dbReference>
<dbReference type="NCBIfam" id="TIGR01873">
    <property type="entry name" value="cas_CT1978"/>
    <property type="match status" value="1"/>
</dbReference>
<keyword evidence="7" id="KW-0239">DNA-directed DNA polymerase</keyword>
<dbReference type="EMBL" id="AYYP01000072">
    <property type="protein sequence ID" value="KRM63024.1"/>
    <property type="molecule type" value="Genomic_DNA"/>
</dbReference>
<dbReference type="CDD" id="cd06127">
    <property type="entry name" value="DEDDh"/>
    <property type="match status" value="1"/>
</dbReference>
<dbReference type="CDD" id="cd09755">
    <property type="entry name" value="Cas2_I-E"/>
    <property type="match status" value="1"/>
</dbReference>
<dbReference type="GO" id="GO:0008408">
    <property type="term" value="F:3'-5' exonuclease activity"/>
    <property type="evidence" value="ECO:0007669"/>
    <property type="project" value="TreeGrafter"/>
</dbReference>
<dbReference type="InterPro" id="IPR013520">
    <property type="entry name" value="Ribonucl_H"/>
</dbReference>
<evidence type="ECO:0000256" key="8">
    <source>
        <dbReference type="ARBA" id="ARBA00070925"/>
    </source>
</evidence>
<keyword evidence="4" id="KW-0540">Nuclease</keyword>
<protein>
    <recommendedName>
        <fullName evidence="8">DNA polymerase III polC-type</fullName>
    </recommendedName>
</protein>
<dbReference type="SUPFAM" id="SSF53098">
    <property type="entry name" value="Ribonuclease H-like"/>
    <property type="match status" value="1"/>
</dbReference>
<dbReference type="InterPro" id="IPR010152">
    <property type="entry name" value="CRISPR-assoc_prot_Cas2_sub"/>
</dbReference>
<evidence type="ECO:0000256" key="7">
    <source>
        <dbReference type="ARBA" id="ARBA00022932"/>
    </source>
</evidence>
<dbReference type="InterPro" id="IPR036397">
    <property type="entry name" value="RNaseH_sf"/>
</dbReference>
<evidence type="ECO:0000256" key="2">
    <source>
        <dbReference type="ARBA" id="ARBA00022695"/>
    </source>
</evidence>
<dbReference type="RefSeq" id="WP_056977952.1">
    <property type="nucleotide sequence ID" value="NZ_AYYP01000072.1"/>
</dbReference>
<evidence type="ECO:0000259" key="9">
    <source>
        <dbReference type="SMART" id="SM00479"/>
    </source>
</evidence>
<dbReference type="GO" id="GO:0006260">
    <property type="term" value="P:DNA replication"/>
    <property type="evidence" value="ECO:0007669"/>
    <property type="project" value="UniProtKB-KW"/>
</dbReference>
<dbReference type="Pfam" id="PF09707">
    <property type="entry name" value="Cas_Cas2CT1978"/>
    <property type="match status" value="1"/>
</dbReference>
<dbReference type="InterPro" id="IPR012337">
    <property type="entry name" value="RNaseH-like_sf"/>
</dbReference>
<evidence type="ECO:0000256" key="4">
    <source>
        <dbReference type="ARBA" id="ARBA00022722"/>
    </source>
</evidence>
<sequence>MIVITLSKVPKALRGDLTKWCQEIQTGVYVGRFSARIREQLWMRIEKNIGNGEATMVYSTNNELGYNFRTTVSTKKVVDFDGIPLLMQVTPKNEAVKHGFSNAAKIHRAKKAQEKLMVKKSVTRAVYPDIVAIDIETTGLDCTQNSIISISAVRKVSKEYKTFNRYIKISTSIPENIVKLTGITDTLLVNEGVELIDGLKDLISFLRKSIVVGYNVRFDFDFLHAACKQVGLDLPANRVVDLAMLVKKDNEFLDNYRFATVLKEYEIDNTQPHNSLSDSMATYELAIKLIENGCLRI</sequence>
<keyword evidence="1" id="KW-0808">Transferase</keyword>
<dbReference type="FunFam" id="3.30.420.10:FF:000045">
    <property type="entry name" value="3'-5' exonuclease DinG"/>
    <property type="match status" value="1"/>
</dbReference>
<organism evidence="10 11">
    <name type="scientific">Ligilactobacillus agilis DSM 20509</name>
    <dbReference type="NCBI Taxonomy" id="1423718"/>
    <lineage>
        <taxon>Bacteria</taxon>
        <taxon>Bacillati</taxon>
        <taxon>Bacillota</taxon>
        <taxon>Bacilli</taxon>
        <taxon>Lactobacillales</taxon>
        <taxon>Lactobacillaceae</taxon>
        <taxon>Ligilactobacillus</taxon>
    </lineage>
</organism>
<evidence type="ECO:0000256" key="3">
    <source>
        <dbReference type="ARBA" id="ARBA00022705"/>
    </source>
</evidence>
<dbReference type="AlphaFoldDB" id="A0A0R2A7H4"/>
<dbReference type="SMART" id="SM00479">
    <property type="entry name" value="EXOIII"/>
    <property type="match status" value="1"/>
</dbReference>
<dbReference type="PATRIC" id="fig|1423718.3.peg.1325"/>
<evidence type="ECO:0000313" key="11">
    <source>
        <dbReference type="Proteomes" id="UP000051008"/>
    </source>
</evidence>
<dbReference type="GO" id="GO:0003887">
    <property type="term" value="F:DNA-directed DNA polymerase activity"/>
    <property type="evidence" value="ECO:0007669"/>
    <property type="project" value="UniProtKB-KW"/>
</dbReference>
<accession>A0A0R2A7H4</accession>
<evidence type="ECO:0000256" key="5">
    <source>
        <dbReference type="ARBA" id="ARBA00022801"/>
    </source>
</evidence>
<dbReference type="PANTHER" id="PTHR30231:SF4">
    <property type="entry name" value="PROTEIN NEN2"/>
    <property type="match status" value="1"/>
</dbReference>
<dbReference type="GO" id="GO:0005829">
    <property type="term" value="C:cytosol"/>
    <property type="evidence" value="ECO:0007669"/>
    <property type="project" value="TreeGrafter"/>
</dbReference>
<proteinExistence type="predicted"/>
<dbReference type="PANTHER" id="PTHR30231">
    <property type="entry name" value="DNA POLYMERASE III SUBUNIT EPSILON"/>
    <property type="match status" value="1"/>
</dbReference>
<keyword evidence="3" id="KW-0235">DNA replication</keyword>
<evidence type="ECO:0000256" key="6">
    <source>
        <dbReference type="ARBA" id="ARBA00022839"/>
    </source>
</evidence>
<feature type="domain" description="Exonuclease" evidence="9">
    <location>
        <begin position="129"/>
        <end position="295"/>
    </location>
</feature>